<evidence type="ECO:0000313" key="2">
    <source>
        <dbReference type="Proteomes" id="UP000526003"/>
    </source>
</evidence>
<dbReference type="Proteomes" id="UP000526003">
    <property type="component" value="Unassembled WGS sequence"/>
</dbReference>
<dbReference type="RefSeq" id="WP_153328350.1">
    <property type="nucleotide sequence ID" value="NZ_JACMYG010000030.1"/>
</dbReference>
<sequence length="70" mass="7917">MASKPELTDRDHDNMDAFLGYVLDAHKAGDITKQEAVADLAHVMTALDQRSYDEVRSWFEKGRKHLADAN</sequence>
<accession>A0A7X1GHJ9</accession>
<dbReference type="AlphaFoldDB" id="A0A7X1GHJ9"/>
<name>A0A7X1GHJ9_9PSED</name>
<proteinExistence type="predicted"/>
<keyword evidence="2" id="KW-1185">Reference proteome</keyword>
<evidence type="ECO:0000313" key="1">
    <source>
        <dbReference type="EMBL" id="MBC2692595.1"/>
    </source>
</evidence>
<dbReference type="EMBL" id="JACMYG010000030">
    <property type="protein sequence ID" value="MBC2692595.1"/>
    <property type="molecule type" value="Genomic_DNA"/>
</dbReference>
<gene>
    <name evidence="1" type="ORF">H7995_22655</name>
</gene>
<reference evidence="1 2" key="1">
    <citation type="submission" date="2020-08" db="EMBL/GenBank/DDBJ databases">
        <title>Pseudomonas sp. nov.</title>
        <authorList>
            <person name="Gieschler S."/>
            <person name="Fiedler G."/>
            <person name="Brinks E."/>
            <person name="Boehnlein C."/>
            <person name="Franz C.M.A.P."/>
            <person name="Kabisch J."/>
        </authorList>
    </citation>
    <scope>NUCLEOTIDE SEQUENCE [LARGE SCALE GENOMIC DNA]</scope>
    <source>
        <strain evidence="1 2">MBT-1</strain>
    </source>
</reference>
<comment type="caution">
    <text evidence="1">The sequence shown here is derived from an EMBL/GenBank/DDBJ whole genome shotgun (WGS) entry which is preliminary data.</text>
</comment>
<protein>
    <submittedName>
        <fullName evidence="1">Uncharacterized protein</fullName>
    </submittedName>
</protein>
<organism evidence="1 2">
    <name type="scientific">Pseudomonas kielensis</name>
    <dbReference type="NCBI Taxonomy" id="2762577"/>
    <lineage>
        <taxon>Bacteria</taxon>
        <taxon>Pseudomonadati</taxon>
        <taxon>Pseudomonadota</taxon>
        <taxon>Gammaproteobacteria</taxon>
        <taxon>Pseudomonadales</taxon>
        <taxon>Pseudomonadaceae</taxon>
        <taxon>Pseudomonas</taxon>
    </lineage>
</organism>